<reference evidence="1" key="1">
    <citation type="journal article" date="2012" name="Nature">
        <title>The tomato genome sequence provides insights into fleshy fruit evolution.</title>
        <authorList>
            <consortium name="Tomato Genome Consortium"/>
        </authorList>
    </citation>
    <scope>NUCLEOTIDE SEQUENCE [LARGE SCALE GENOMIC DNA]</scope>
    <source>
        <strain evidence="1">cv. Heinz 1706</strain>
    </source>
</reference>
<accession>A0A3Q7GFF4</accession>
<reference evidence="1" key="2">
    <citation type="submission" date="2019-01" db="UniProtKB">
        <authorList>
            <consortium name="EnsemblPlants"/>
        </authorList>
    </citation>
    <scope>IDENTIFICATION</scope>
    <source>
        <strain evidence="1">cv. Heinz 1706</strain>
    </source>
</reference>
<dbReference type="Gramene" id="Solyc03g113320.1.1">
    <property type="protein sequence ID" value="Solyc03g113320.1.1.1"/>
    <property type="gene ID" value="Solyc03g113320.1"/>
</dbReference>
<sequence length="50" mass="5594">MRRTVGSTGCPELASKDIILRPNEEISDIRCKGTPIELSISRRLSLEHQS</sequence>
<evidence type="ECO:0000313" key="2">
    <source>
        <dbReference type="Proteomes" id="UP000004994"/>
    </source>
</evidence>
<dbReference type="Proteomes" id="UP000004994">
    <property type="component" value="Chromosome 3"/>
</dbReference>
<organism evidence="1">
    <name type="scientific">Solanum lycopersicum</name>
    <name type="common">Tomato</name>
    <name type="synonym">Lycopersicon esculentum</name>
    <dbReference type="NCBI Taxonomy" id="4081"/>
    <lineage>
        <taxon>Eukaryota</taxon>
        <taxon>Viridiplantae</taxon>
        <taxon>Streptophyta</taxon>
        <taxon>Embryophyta</taxon>
        <taxon>Tracheophyta</taxon>
        <taxon>Spermatophyta</taxon>
        <taxon>Magnoliopsida</taxon>
        <taxon>eudicotyledons</taxon>
        <taxon>Gunneridae</taxon>
        <taxon>Pentapetalae</taxon>
        <taxon>asterids</taxon>
        <taxon>lamiids</taxon>
        <taxon>Solanales</taxon>
        <taxon>Solanaceae</taxon>
        <taxon>Solanoideae</taxon>
        <taxon>Solaneae</taxon>
        <taxon>Solanum</taxon>
        <taxon>Solanum subgen. Lycopersicon</taxon>
    </lineage>
</organism>
<protein>
    <submittedName>
        <fullName evidence="1">Uncharacterized protein</fullName>
    </submittedName>
</protein>
<dbReference type="AlphaFoldDB" id="A0A3Q7GFF4"/>
<dbReference type="PaxDb" id="4081-Solyc03g113320.1.1"/>
<dbReference type="InParanoid" id="A0A3Q7GFF4"/>
<name>A0A3Q7GFF4_SOLLC</name>
<dbReference type="EnsemblPlants" id="Solyc03g113320.1.1">
    <property type="protein sequence ID" value="Solyc03g113320.1.1.1"/>
    <property type="gene ID" value="Solyc03g113320.1"/>
</dbReference>
<proteinExistence type="predicted"/>
<keyword evidence="2" id="KW-1185">Reference proteome</keyword>
<evidence type="ECO:0000313" key="1">
    <source>
        <dbReference type="EnsemblPlants" id="Solyc03g113320.1.1.1"/>
    </source>
</evidence>